<sequence length="41" mass="4680">MSLSYDKTRFKKVPILSPILSAFCRLFIGVLSPNKKEHSLN</sequence>
<evidence type="ECO:0000313" key="4">
    <source>
        <dbReference type="Proteomes" id="UP000002651"/>
    </source>
</evidence>
<dbReference type="Proteomes" id="UP000002651">
    <property type="component" value="Chromosome"/>
</dbReference>
<dbReference type="HOGENOM" id="CLU_3265927_0_0_9"/>
<reference evidence="3 4" key="1">
    <citation type="journal article" date="2012" name="J. Bacteriol.">
        <title>Whole-genome sequences of Bacillus subtilis and close relatives.</title>
        <authorList>
            <person name="Earl A.M."/>
            <person name="Eppinger M."/>
            <person name="Fricke W.F."/>
            <person name="Rosovitz M.J."/>
            <person name="Rasko D.A."/>
            <person name="Daugherty S."/>
            <person name="Losick R."/>
            <person name="Kolter R."/>
            <person name="Ravel J."/>
        </authorList>
    </citation>
    <scope>NUCLEOTIDE SEQUENCE [LARGE SCALE GENOMIC DNA]</scope>
    <source>
        <strain evidence="4">DSM 15029 / JCM 12233 / NBRC 101239 / NRRL B-23049 / TU-B-10</strain>
        <strain evidence="3">TU-B-10</strain>
    </source>
</reference>
<dbReference type="STRING" id="1052585.GYO_0214"/>
<gene>
    <name evidence="2" type="ordered locus">GYO_0214</name>
    <name evidence="3" type="ordered locus">GYO_0293</name>
</gene>
<keyword evidence="4" id="KW-1185">Reference proteome</keyword>
<dbReference type="EMBL" id="CP002905">
    <property type="protein sequence ID" value="AEP85024.1"/>
    <property type="molecule type" value="Genomic_DNA"/>
</dbReference>
<accession>G4NTG9</accession>
<evidence type="ECO:0000313" key="3">
    <source>
        <dbReference type="EMBL" id="AEP85024.1"/>
    </source>
</evidence>
<keyword evidence="1" id="KW-1133">Transmembrane helix</keyword>
<protein>
    <submittedName>
        <fullName evidence="3">Uncharacterized protein</fullName>
    </submittedName>
</protein>
<proteinExistence type="predicted"/>
<feature type="transmembrane region" description="Helical" evidence="1">
    <location>
        <begin position="12"/>
        <end position="31"/>
    </location>
</feature>
<organism evidence="3 4">
    <name type="scientific">Bacillus spizizenii (strain DSM 15029 / JCM 12233 / NBRC 101239 / NRRL B-23049 / TU-B-10)</name>
    <name type="common">Bacillus subtilis subsp. spizizenii</name>
    <dbReference type="NCBI Taxonomy" id="1052585"/>
    <lineage>
        <taxon>Bacteria</taxon>
        <taxon>Bacillati</taxon>
        <taxon>Bacillota</taxon>
        <taxon>Bacilli</taxon>
        <taxon>Bacillales</taxon>
        <taxon>Bacillaceae</taxon>
        <taxon>Bacillus</taxon>
    </lineage>
</organism>
<evidence type="ECO:0000313" key="2">
    <source>
        <dbReference type="EMBL" id="AEP84955.1"/>
    </source>
</evidence>
<dbReference type="KEGG" id="bst:GYO_0293"/>
<dbReference type="EMBL" id="CP002905">
    <property type="protein sequence ID" value="AEP84955.1"/>
    <property type="molecule type" value="Genomic_DNA"/>
</dbReference>
<dbReference type="AlphaFoldDB" id="G4NTG9"/>
<name>G4NTG9_BACS4</name>
<keyword evidence="1" id="KW-0472">Membrane</keyword>
<dbReference type="KEGG" id="bst:GYO_0214"/>
<evidence type="ECO:0000256" key="1">
    <source>
        <dbReference type="SAM" id="Phobius"/>
    </source>
</evidence>
<keyword evidence="1" id="KW-0812">Transmembrane</keyword>